<dbReference type="InParanoid" id="A0A2K1KLY5"/>
<evidence type="ECO:0000313" key="3">
    <source>
        <dbReference type="Proteomes" id="UP000006727"/>
    </source>
</evidence>
<dbReference type="EnsemblPlants" id="Pp3c4_2961V3.1">
    <property type="protein sequence ID" value="PAC:32921050.CDS.1"/>
    <property type="gene ID" value="Pp3c4_2961"/>
</dbReference>
<dbReference type="AlphaFoldDB" id="A0A2K1KLY5"/>
<organism evidence="1">
    <name type="scientific">Physcomitrium patens</name>
    <name type="common">Spreading-leaved earth moss</name>
    <name type="synonym">Physcomitrella patens</name>
    <dbReference type="NCBI Taxonomy" id="3218"/>
    <lineage>
        <taxon>Eukaryota</taxon>
        <taxon>Viridiplantae</taxon>
        <taxon>Streptophyta</taxon>
        <taxon>Embryophyta</taxon>
        <taxon>Bryophyta</taxon>
        <taxon>Bryophytina</taxon>
        <taxon>Bryopsida</taxon>
        <taxon>Funariidae</taxon>
        <taxon>Funariales</taxon>
        <taxon>Funariaceae</taxon>
        <taxon>Physcomitrium</taxon>
    </lineage>
</organism>
<reference evidence="1 3" key="1">
    <citation type="journal article" date="2008" name="Science">
        <title>The Physcomitrella genome reveals evolutionary insights into the conquest of land by plants.</title>
        <authorList>
            <person name="Rensing S."/>
            <person name="Lang D."/>
            <person name="Zimmer A."/>
            <person name="Terry A."/>
            <person name="Salamov A."/>
            <person name="Shapiro H."/>
            <person name="Nishiyama T."/>
            <person name="Perroud P.-F."/>
            <person name="Lindquist E."/>
            <person name="Kamisugi Y."/>
            <person name="Tanahashi T."/>
            <person name="Sakakibara K."/>
            <person name="Fujita T."/>
            <person name="Oishi K."/>
            <person name="Shin-I T."/>
            <person name="Kuroki Y."/>
            <person name="Toyoda A."/>
            <person name="Suzuki Y."/>
            <person name="Hashimoto A."/>
            <person name="Yamaguchi K."/>
            <person name="Sugano A."/>
            <person name="Kohara Y."/>
            <person name="Fujiyama A."/>
            <person name="Anterola A."/>
            <person name="Aoki S."/>
            <person name="Ashton N."/>
            <person name="Barbazuk W.B."/>
            <person name="Barker E."/>
            <person name="Bennetzen J."/>
            <person name="Bezanilla M."/>
            <person name="Blankenship R."/>
            <person name="Cho S.H."/>
            <person name="Dutcher S."/>
            <person name="Estelle M."/>
            <person name="Fawcett J.A."/>
            <person name="Gundlach H."/>
            <person name="Hanada K."/>
            <person name="Heyl A."/>
            <person name="Hicks K.A."/>
            <person name="Hugh J."/>
            <person name="Lohr M."/>
            <person name="Mayer K."/>
            <person name="Melkozernov A."/>
            <person name="Murata T."/>
            <person name="Nelson D."/>
            <person name="Pils B."/>
            <person name="Prigge M."/>
            <person name="Reiss B."/>
            <person name="Renner T."/>
            <person name="Rombauts S."/>
            <person name="Rushton P."/>
            <person name="Sanderfoot A."/>
            <person name="Schween G."/>
            <person name="Shiu S.-H."/>
            <person name="Stueber K."/>
            <person name="Theodoulou F.L."/>
            <person name="Tu H."/>
            <person name="Van de Peer Y."/>
            <person name="Verrier P.J."/>
            <person name="Waters E."/>
            <person name="Wood A."/>
            <person name="Yang L."/>
            <person name="Cove D."/>
            <person name="Cuming A."/>
            <person name="Hasebe M."/>
            <person name="Lucas S."/>
            <person name="Mishler D.B."/>
            <person name="Reski R."/>
            <person name="Grigoriev I."/>
            <person name="Quatrano R.S."/>
            <person name="Boore J.L."/>
        </authorList>
    </citation>
    <scope>NUCLEOTIDE SEQUENCE [LARGE SCALE GENOMIC DNA]</scope>
    <source>
        <strain evidence="2 3">cv. Gransden 2004</strain>
    </source>
</reference>
<keyword evidence="3" id="KW-1185">Reference proteome</keyword>
<sequence>MSHTRQPAHKANTEIDTVTDFFTHERQPASNYARVGSRSSIHVSVAEEFGISTCRCLQLSTSCHQFRSRVGLLHLKHQPWMIQQLLPYFNQLDELNSKPTDGKAICS</sequence>
<proteinExistence type="predicted"/>
<dbReference type="Gramene" id="Pp3c4_2961V3.1">
    <property type="protein sequence ID" value="PAC:32921050.CDS.1"/>
    <property type="gene ID" value="Pp3c4_2961"/>
</dbReference>
<reference evidence="1 3" key="2">
    <citation type="journal article" date="2018" name="Plant J.">
        <title>The Physcomitrella patens chromosome-scale assembly reveals moss genome structure and evolution.</title>
        <authorList>
            <person name="Lang D."/>
            <person name="Ullrich K.K."/>
            <person name="Murat F."/>
            <person name="Fuchs J."/>
            <person name="Jenkins J."/>
            <person name="Haas F.B."/>
            <person name="Piednoel M."/>
            <person name="Gundlach H."/>
            <person name="Van Bel M."/>
            <person name="Meyberg R."/>
            <person name="Vives C."/>
            <person name="Morata J."/>
            <person name="Symeonidi A."/>
            <person name="Hiss M."/>
            <person name="Muchero W."/>
            <person name="Kamisugi Y."/>
            <person name="Saleh O."/>
            <person name="Blanc G."/>
            <person name="Decker E.L."/>
            <person name="van Gessel N."/>
            <person name="Grimwood J."/>
            <person name="Hayes R.D."/>
            <person name="Graham S.W."/>
            <person name="Gunter L.E."/>
            <person name="McDaniel S.F."/>
            <person name="Hoernstein S.N.W."/>
            <person name="Larsson A."/>
            <person name="Li F.W."/>
            <person name="Perroud P.F."/>
            <person name="Phillips J."/>
            <person name="Ranjan P."/>
            <person name="Rokshar D.S."/>
            <person name="Rothfels C.J."/>
            <person name="Schneider L."/>
            <person name="Shu S."/>
            <person name="Stevenson D.W."/>
            <person name="Thummler F."/>
            <person name="Tillich M."/>
            <person name="Villarreal Aguilar J.C."/>
            <person name="Widiez T."/>
            <person name="Wong G.K."/>
            <person name="Wymore A."/>
            <person name="Zhang Y."/>
            <person name="Zimmer A.D."/>
            <person name="Quatrano R.S."/>
            <person name="Mayer K.F.X."/>
            <person name="Goodstein D."/>
            <person name="Casacuberta J.M."/>
            <person name="Vandepoele K."/>
            <person name="Reski R."/>
            <person name="Cuming A.C."/>
            <person name="Tuskan G.A."/>
            <person name="Maumus F."/>
            <person name="Salse J."/>
            <person name="Schmutz J."/>
            <person name="Rensing S.A."/>
        </authorList>
    </citation>
    <scope>NUCLEOTIDE SEQUENCE [LARGE SCALE GENOMIC DNA]</scope>
    <source>
        <strain evidence="2 3">cv. Gransden 2004</strain>
    </source>
</reference>
<reference evidence="2" key="3">
    <citation type="submission" date="2020-12" db="UniProtKB">
        <authorList>
            <consortium name="EnsemblPlants"/>
        </authorList>
    </citation>
    <scope>IDENTIFICATION</scope>
</reference>
<accession>A0A2K1KLY5</accession>
<protein>
    <submittedName>
        <fullName evidence="1 2">Uncharacterized protein</fullName>
    </submittedName>
</protein>
<evidence type="ECO:0000313" key="1">
    <source>
        <dbReference type="EMBL" id="PNR54800.1"/>
    </source>
</evidence>
<name>A0A2K1KLY5_PHYPA</name>
<gene>
    <name evidence="1" type="ORF">PHYPA_005693</name>
</gene>
<dbReference type="EMBL" id="ABEU02000004">
    <property type="protein sequence ID" value="PNR54800.1"/>
    <property type="molecule type" value="Genomic_DNA"/>
</dbReference>
<evidence type="ECO:0000313" key="2">
    <source>
        <dbReference type="EnsemblPlants" id="PAC:32921050.CDS.1"/>
    </source>
</evidence>
<dbReference type="Proteomes" id="UP000006727">
    <property type="component" value="Chromosome 4"/>
</dbReference>